<dbReference type="InterPro" id="IPR007527">
    <property type="entry name" value="Znf_SWIM"/>
</dbReference>
<dbReference type="Pfam" id="PF03101">
    <property type="entry name" value="FAR1"/>
    <property type="match status" value="1"/>
</dbReference>
<comment type="subcellular location">
    <subcellularLocation>
        <location evidence="6">Nucleus</location>
    </subcellularLocation>
</comment>
<comment type="similarity">
    <text evidence="1 6">Belongs to the FHY3/FAR1 family.</text>
</comment>
<dbReference type="Pfam" id="PF10551">
    <property type="entry name" value="MULE"/>
    <property type="match status" value="1"/>
</dbReference>
<protein>
    <recommendedName>
        <fullName evidence="6">Protein FAR1-RELATED SEQUENCE</fullName>
    </recommendedName>
</protein>
<dbReference type="OrthoDB" id="747268at2759"/>
<evidence type="ECO:0000256" key="7">
    <source>
        <dbReference type="SAM" id="MobiDB-lite"/>
    </source>
</evidence>
<dbReference type="InterPro" id="IPR004330">
    <property type="entry name" value="FAR1_DNA_bnd_dom"/>
</dbReference>
<dbReference type="RefSeq" id="XP_009772328.1">
    <property type="nucleotide sequence ID" value="XM_009774026.1"/>
</dbReference>
<evidence type="ECO:0000256" key="4">
    <source>
        <dbReference type="ARBA" id="ARBA00022833"/>
    </source>
</evidence>
<dbReference type="Proteomes" id="UP000189701">
    <property type="component" value="Unplaced"/>
</dbReference>
<dbReference type="STRING" id="4096.A0A1U7W128"/>
<evidence type="ECO:0000256" key="2">
    <source>
        <dbReference type="ARBA" id="ARBA00022723"/>
    </source>
</evidence>
<feature type="domain" description="SWIM-type" evidence="8">
    <location>
        <begin position="611"/>
        <end position="647"/>
    </location>
</feature>
<dbReference type="PANTHER" id="PTHR31669:SF62">
    <property type="entry name" value="PROTEIN FAR1-RELATED SEQUENCE 1"/>
    <property type="match status" value="1"/>
</dbReference>
<dbReference type="SMART" id="SM00575">
    <property type="entry name" value="ZnF_PMZ"/>
    <property type="match status" value="1"/>
</dbReference>
<comment type="function">
    <text evidence="6">Putative transcription activator involved in regulating light control of development.</text>
</comment>
<evidence type="ECO:0000256" key="3">
    <source>
        <dbReference type="ARBA" id="ARBA00022771"/>
    </source>
</evidence>
<dbReference type="InterPro" id="IPR031052">
    <property type="entry name" value="FHY3/FAR1"/>
</dbReference>
<accession>A0A1U7W128</accession>
<evidence type="ECO:0000313" key="10">
    <source>
        <dbReference type="RefSeq" id="XP_009772328.1"/>
    </source>
</evidence>
<reference evidence="9" key="1">
    <citation type="journal article" date="2013" name="Genome Biol.">
        <title>Reference genomes and transcriptomes of Nicotiana sylvestris and Nicotiana tomentosiformis.</title>
        <authorList>
            <person name="Sierro N."/>
            <person name="Battey J.N."/>
            <person name="Ouadi S."/>
            <person name="Bovet L."/>
            <person name="Goepfert S."/>
            <person name="Bakaher N."/>
            <person name="Peitsch M.C."/>
            <person name="Ivanov N.V."/>
        </authorList>
    </citation>
    <scope>NUCLEOTIDE SEQUENCE [LARGE SCALE GENOMIC DNA]</scope>
</reference>
<name>A0A1U7W128_NICSY</name>
<organism evidence="9 10">
    <name type="scientific">Nicotiana sylvestris</name>
    <name type="common">Wood tobacco</name>
    <name type="synonym">South American tobacco</name>
    <dbReference type="NCBI Taxonomy" id="4096"/>
    <lineage>
        <taxon>Eukaryota</taxon>
        <taxon>Viridiplantae</taxon>
        <taxon>Streptophyta</taxon>
        <taxon>Embryophyta</taxon>
        <taxon>Tracheophyta</taxon>
        <taxon>Spermatophyta</taxon>
        <taxon>Magnoliopsida</taxon>
        <taxon>eudicotyledons</taxon>
        <taxon>Gunneridae</taxon>
        <taxon>Pentapetalae</taxon>
        <taxon>asterids</taxon>
        <taxon>lamiids</taxon>
        <taxon>Solanales</taxon>
        <taxon>Solanaceae</taxon>
        <taxon>Nicotianoideae</taxon>
        <taxon>Nicotianeae</taxon>
        <taxon>Nicotiana</taxon>
    </lineage>
</organism>
<dbReference type="Pfam" id="PF04434">
    <property type="entry name" value="SWIM"/>
    <property type="match status" value="1"/>
</dbReference>
<dbReference type="PANTHER" id="PTHR31669">
    <property type="entry name" value="PROTEIN FAR1-RELATED SEQUENCE 10-RELATED"/>
    <property type="match status" value="1"/>
</dbReference>
<gene>
    <name evidence="10" type="primary">LOC104222740</name>
</gene>
<keyword evidence="9" id="KW-1185">Reference proteome</keyword>
<dbReference type="eggNOG" id="ENOG502QQDK">
    <property type="taxonomic scope" value="Eukaryota"/>
</dbReference>
<dbReference type="GO" id="GO:0006355">
    <property type="term" value="P:regulation of DNA-templated transcription"/>
    <property type="evidence" value="ECO:0007669"/>
    <property type="project" value="UniProtKB-UniRule"/>
</dbReference>
<evidence type="ECO:0000259" key="8">
    <source>
        <dbReference type="PROSITE" id="PS50966"/>
    </source>
</evidence>
<evidence type="ECO:0000256" key="1">
    <source>
        <dbReference type="ARBA" id="ARBA00005889"/>
    </source>
</evidence>
<dbReference type="InterPro" id="IPR018289">
    <property type="entry name" value="MULE_transposase_dom"/>
</dbReference>
<proteinExistence type="inferred from homology"/>
<dbReference type="PROSITE" id="PS50966">
    <property type="entry name" value="ZF_SWIM"/>
    <property type="match status" value="1"/>
</dbReference>
<dbReference type="GO" id="GO:0005634">
    <property type="term" value="C:nucleus"/>
    <property type="evidence" value="ECO:0007669"/>
    <property type="project" value="UniProtKB-SubCell"/>
</dbReference>
<evidence type="ECO:0000256" key="6">
    <source>
        <dbReference type="RuleBase" id="RU367018"/>
    </source>
</evidence>
<keyword evidence="6" id="KW-0539">Nucleus</keyword>
<feature type="region of interest" description="Disordered" evidence="7">
    <location>
        <begin position="148"/>
        <end position="168"/>
    </location>
</feature>
<dbReference type="InterPro" id="IPR006564">
    <property type="entry name" value="Znf_PMZ"/>
</dbReference>
<sequence>MNGRVSGTRLTTWIGGTHLTSMVIDLEHPSGDQHKEKEDCGHHICGATATASKSVCLDRGNAGPSWNEGTSNGTYILPNADSLAVNCYRGLEPHDGMEFDSKEDAFSFYKEYAKSIGFFSIIKASRRSRISGIFIDAKFVCSRYGSKQEPSTSVTEPVPSADGAGSIPVRRKKGRINRSWSKTDCKACLHVKRRSDGRWIIRTFVKEHNHETFPDRTNYLRGHRNTDLGKNGADAFHSICGRTKKTYVTMSRQSGVMKKVEKQKNVGTKSSPQSLALDEGDAQVMLEHFLYMQDENPNFFYAMDLNQEQRLRNVFWVDAKGRIDYSNFSDVVLVDTTYIKNDYKLHFVPFIGVNHHCQSILLGCGLIANESKSTFVWLMRAWLRAMGGQAPKVILTDQDNTLEEVIAEVLPDCCHCFCLWHVLSNIQEKLGHVIRQHEDFLSKFNKCILRSATNELFEKRWWKVVDRFDLRNDLWIKSLYKDRLRWVPTFMNNIFLAGMSTMQRSESVSSLLEKCMLCRTTLKEFLDQYKKLLREKCQEEASADSETRHKQPGLKSPSPFEKQMSTLYTHTIFKKFQAQVLGVVACHPKKESDDGAAATYRVQDFEENQEFVVVRSEKTSDASCSCHLFEYNGFLCRHVMIVLQMAGVHNIPSKYILSRWTKGAKSREKMREVNLVDSRVQRYNDLCQRAFELGDEGSLSQESYNIVFNALENFLRRCEAVNDPNLNESEPCFPKNQVFIDGNNPSKSNGKNIARKEKVGQSGLGEPTVDYPFQSHSAMQPMGQINARFPAPGGYYSSPQIIQGVFLPFGAGTIEYKYPSLWQPTKHAGAGTVEYNCFNCRLPLSLSTYIPWTGTIYTYVKDYLLCVNISLPVALLKWQIAYFA</sequence>
<reference evidence="10" key="2">
    <citation type="submission" date="2025-08" db="UniProtKB">
        <authorList>
            <consortium name="RefSeq"/>
        </authorList>
    </citation>
    <scope>IDENTIFICATION</scope>
    <source>
        <tissue evidence="10">Leaf</tissue>
    </source>
</reference>
<dbReference type="AlphaFoldDB" id="A0A1U7W128"/>
<keyword evidence="3 5" id="KW-0863">Zinc-finger</keyword>
<evidence type="ECO:0000313" key="9">
    <source>
        <dbReference type="Proteomes" id="UP000189701"/>
    </source>
</evidence>
<keyword evidence="4 6" id="KW-0862">Zinc</keyword>
<keyword evidence="2 6" id="KW-0479">Metal-binding</keyword>
<evidence type="ECO:0000256" key="5">
    <source>
        <dbReference type="PROSITE-ProRule" id="PRU00325"/>
    </source>
</evidence>
<dbReference type="GO" id="GO:0008270">
    <property type="term" value="F:zinc ion binding"/>
    <property type="evidence" value="ECO:0007669"/>
    <property type="project" value="UniProtKB-UniRule"/>
</dbReference>